<protein>
    <submittedName>
        <fullName evidence="3">Uncharacterized protein</fullName>
    </submittedName>
</protein>
<dbReference type="PANTHER" id="PTHR35041:SF6">
    <property type="entry name" value="FORMYLMETHIONINE DEFORMYLASE-LIKE PROTEIN-RELATED"/>
    <property type="match status" value="1"/>
</dbReference>
<feature type="region of interest" description="Disordered" evidence="1">
    <location>
        <begin position="650"/>
        <end position="680"/>
    </location>
</feature>
<keyword evidence="2" id="KW-0472">Membrane</keyword>
<accession>A0A439CS93</accession>
<comment type="caution">
    <text evidence="3">The sequence shown here is derived from an EMBL/GenBank/DDBJ whole genome shotgun (WGS) entry which is preliminary data.</text>
</comment>
<evidence type="ECO:0000256" key="1">
    <source>
        <dbReference type="SAM" id="MobiDB-lite"/>
    </source>
</evidence>
<evidence type="ECO:0000313" key="4">
    <source>
        <dbReference type="Proteomes" id="UP000286045"/>
    </source>
</evidence>
<feature type="transmembrane region" description="Helical" evidence="2">
    <location>
        <begin position="529"/>
        <end position="551"/>
    </location>
</feature>
<dbReference type="PANTHER" id="PTHR35041">
    <property type="entry name" value="MEDIATOR OF RNA POLYMERASE II TRANSCRIPTION SUBUNIT 1"/>
    <property type="match status" value="1"/>
</dbReference>
<evidence type="ECO:0000256" key="2">
    <source>
        <dbReference type="SAM" id="Phobius"/>
    </source>
</evidence>
<dbReference type="AlphaFoldDB" id="A0A439CS93"/>
<evidence type="ECO:0000313" key="3">
    <source>
        <dbReference type="EMBL" id="RWA04972.1"/>
    </source>
</evidence>
<keyword evidence="4" id="KW-1185">Reference proteome</keyword>
<organism evidence="3 4">
    <name type="scientific">Xylaria grammica</name>
    <dbReference type="NCBI Taxonomy" id="363999"/>
    <lineage>
        <taxon>Eukaryota</taxon>
        <taxon>Fungi</taxon>
        <taxon>Dikarya</taxon>
        <taxon>Ascomycota</taxon>
        <taxon>Pezizomycotina</taxon>
        <taxon>Sordariomycetes</taxon>
        <taxon>Xylariomycetidae</taxon>
        <taxon>Xylariales</taxon>
        <taxon>Xylariaceae</taxon>
        <taxon>Xylaria</taxon>
    </lineage>
</organism>
<sequence length="680" mass="74183">MYGKKMDTQSKIDCLDGSPTDIHESILGFGISSQQITAAVGTSFAFVARAFLIFATSTAYIQIFWRAAKHPVKQNTLEDLDTIFSGLSNILTFRKGSVWQKLLPIAFVIPPGTLSVVLVSGSRTVIQNVPNVDFTSFNYVAGIPFYTFWDSNIPQFLYNGLSVEVEKVAVAVAAQGAILPIAPPAENSSWALDFYGPSLNCGTMKDSVRSQVEPNIVEFLNNTDNCHVGASTYLCWNPGPYDEEPVVYTRNTTPLPFPDAEFLKGDNKGPFTPIYIALLPSVVTDPCGILNNSQHQLPSQHIENASFFQCDLHNASYHVDFAYKSGVQNIAVEVERLEAVANVFQMYGPANDLGERLSPYDHLNNCDRLEEYEPLADGPCVFNTSLLKRLSYTGILDGFRRLAVGSVSIAGADGVPEVDTSIFATSLMHTPELQYLLQAVKDPRKETTLQNQYTLNKTSRGAPLSNVEEISPRSSLPRAMEELFRNVTISLMSSDLLQPNLASPFAPPPVNVTFTTLNSVYSYSPARLLIAYGTAILVTSLALAFGIVAILPNNASYSSDFSTILRATYGAVLSVPVQPQDMDGASPLPKYLGTAKVSWSSLDAGKNTMRPKSSGENLVNHIESDSDQNVPSIVSENITQVEQDMVQSDAAAVSTGDNTQHHEVPRGSKTKRRYINLPSL</sequence>
<reference evidence="3 4" key="1">
    <citation type="submission" date="2018-12" db="EMBL/GenBank/DDBJ databases">
        <title>Draft genome sequence of Xylaria grammica IHI A82.</title>
        <authorList>
            <person name="Buettner E."/>
            <person name="Kellner H."/>
        </authorList>
    </citation>
    <scope>NUCLEOTIDE SEQUENCE [LARGE SCALE GENOMIC DNA]</scope>
    <source>
        <strain evidence="3 4">IHI A82</strain>
    </source>
</reference>
<proteinExistence type="predicted"/>
<keyword evidence="2" id="KW-1133">Transmembrane helix</keyword>
<name>A0A439CS93_9PEZI</name>
<dbReference type="Proteomes" id="UP000286045">
    <property type="component" value="Unassembled WGS sequence"/>
</dbReference>
<dbReference type="EMBL" id="RYZI01000494">
    <property type="protein sequence ID" value="RWA04972.1"/>
    <property type="molecule type" value="Genomic_DNA"/>
</dbReference>
<gene>
    <name evidence="3" type="ORF">EKO27_g10136</name>
</gene>
<feature type="transmembrane region" description="Helical" evidence="2">
    <location>
        <begin position="46"/>
        <end position="65"/>
    </location>
</feature>
<keyword evidence="2" id="KW-0812">Transmembrane</keyword>